<dbReference type="RefSeq" id="WP_188802124.1">
    <property type="nucleotide sequence ID" value="NZ_BMOK01000004.1"/>
</dbReference>
<dbReference type="InterPro" id="IPR014903">
    <property type="entry name" value="DUF1796"/>
</dbReference>
<name>A0A917S1K7_9BACL</name>
<reference evidence="1" key="2">
    <citation type="submission" date="2020-09" db="EMBL/GenBank/DDBJ databases">
        <authorList>
            <person name="Sun Q."/>
            <person name="Ohkuma M."/>
        </authorList>
    </citation>
    <scope>NUCLEOTIDE SEQUENCE</scope>
    <source>
        <strain evidence="1">JCM 15325</strain>
    </source>
</reference>
<dbReference type="Proteomes" id="UP000654670">
    <property type="component" value="Unassembled WGS sequence"/>
</dbReference>
<gene>
    <name evidence="1" type="ORF">GCM10007968_11340</name>
</gene>
<proteinExistence type="predicted"/>
<evidence type="ECO:0000313" key="1">
    <source>
        <dbReference type="EMBL" id="GGL48937.1"/>
    </source>
</evidence>
<dbReference type="AlphaFoldDB" id="A0A917S1K7"/>
<dbReference type="Pfam" id="PF08795">
    <property type="entry name" value="DUF1796"/>
    <property type="match status" value="1"/>
</dbReference>
<reference evidence="1" key="1">
    <citation type="journal article" date="2014" name="Int. J. Syst. Evol. Microbiol.">
        <title>Complete genome sequence of Corynebacterium casei LMG S-19264T (=DSM 44701T), isolated from a smear-ripened cheese.</title>
        <authorList>
            <consortium name="US DOE Joint Genome Institute (JGI-PGF)"/>
            <person name="Walter F."/>
            <person name="Albersmeier A."/>
            <person name="Kalinowski J."/>
            <person name="Ruckert C."/>
        </authorList>
    </citation>
    <scope>NUCLEOTIDE SEQUENCE</scope>
    <source>
        <strain evidence="1">JCM 15325</strain>
    </source>
</reference>
<comment type="caution">
    <text evidence="1">The sequence shown here is derived from an EMBL/GenBank/DDBJ whole genome shotgun (WGS) entry which is preliminary data.</text>
</comment>
<keyword evidence="2" id="KW-1185">Reference proteome</keyword>
<dbReference type="EMBL" id="BMOK01000004">
    <property type="protein sequence ID" value="GGL48937.1"/>
    <property type="molecule type" value="Genomic_DNA"/>
</dbReference>
<protein>
    <submittedName>
        <fullName evidence="1">Amino acid permease</fullName>
    </submittedName>
</protein>
<evidence type="ECO:0000313" key="2">
    <source>
        <dbReference type="Proteomes" id="UP000654670"/>
    </source>
</evidence>
<accession>A0A917S1K7</accession>
<sequence>MDFEEINGKYDSIFSLGDLCLGSIQLRKHNLRPFAGVIDWMGSPSLHDVNRLLKNKFHGFMELSNLSIIGYANEHNLLVADTQYNIMSNHDFDSSKNTLTHLATYPEVKTKFDRRINRFLNKLETSKRILFVRTEGAFDEVLALEETLSELVKGDFRILVINHSNVNDIVVKNWPLEKVCSLEFPNIEKWEGNNALWDRILKDVHIK</sequence>
<organism evidence="1 2">
    <name type="scientific">Sporolactobacillus putidus</name>
    <dbReference type="NCBI Taxonomy" id="492735"/>
    <lineage>
        <taxon>Bacteria</taxon>
        <taxon>Bacillati</taxon>
        <taxon>Bacillota</taxon>
        <taxon>Bacilli</taxon>
        <taxon>Bacillales</taxon>
        <taxon>Sporolactobacillaceae</taxon>
        <taxon>Sporolactobacillus</taxon>
    </lineage>
</organism>